<proteinExistence type="predicted"/>
<dbReference type="AlphaFoldDB" id="A0A7C9DQ98"/>
<keyword evidence="1" id="KW-1133">Transmembrane helix</keyword>
<evidence type="ECO:0000313" key="2">
    <source>
        <dbReference type="EMBL" id="MBA4648542.1"/>
    </source>
</evidence>
<evidence type="ECO:0000256" key="1">
    <source>
        <dbReference type="SAM" id="Phobius"/>
    </source>
</evidence>
<reference evidence="2" key="1">
    <citation type="journal article" date="2013" name="J. Plant Res.">
        <title>Effect of fungi and light on seed germination of three Opuntia species from semiarid lands of central Mexico.</title>
        <authorList>
            <person name="Delgado-Sanchez P."/>
            <person name="Jimenez-Bremont J.F."/>
            <person name="Guerrero-Gonzalez Mde L."/>
            <person name="Flores J."/>
        </authorList>
    </citation>
    <scope>NUCLEOTIDE SEQUENCE</scope>
    <source>
        <tissue evidence="2">Cladode</tissue>
    </source>
</reference>
<reference evidence="2" key="2">
    <citation type="submission" date="2020-07" db="EMBL/GenBank/DDBJ databases">
        <authorList>
            <person name="Vera ALvarez R."/>
            <person name="Arias-Moreno D.M."/>
            <person name="Jimenez-Jacinto V."/>
            <person name="Jimenez-Bremont J.F."/>
            <person name="Swaminathan K."/>
            <person name="Moose S.P."/>
            <person name="Guerrero-Gonzalez M.L."/>
            <person name="Marino-Ramirez L."/>
            <person name="Landsman D."/>
            <person name="Rodriguez-Kessler M."/>
            <person name="Delgado-Sanchez P."/>
        </authorList>
    </citation>
    <scope>NUCLEOTIDE SEQUENCE</scope>
    <source>
        <tissue evidence="2">Cladode</tissue>
    </source>
</reference>
<keyword evidence="1" id="KW-0472">Membrane</keyword>
<dbReference type="EMBL" id="GISG01156137">
    <property type="protein sequence ID" value="MBA4648542.1"/>
    <property type="molecule type" value="Transcribed_RNA"/>
</dbReference>
<protein>
    <submittedName>
        <fullName evidence="2">Uncharacterized protein</fullName>
    </submittedName>
</protein>
<sequence length="99" mass="11803">MQNTPQSFLLLIRGYYSQGLRVLRYIRRCWQKHWQNILGLSFLYLIAMLCWVLCQQKRRSLQKMVFMLRNLAVLLSRPLAQQKQTGLLALLVKQMHLAL</sequence>
<feature type="transmembrane region" description="Helical" evidence="1">
    <location>
        <begin position="34"/>
        <end position="54"/>
    </location>
</feature>
<keyword evidence="1" id="KW-0812">Transmembrane</keyword>
<organism evidence="2">
    <name type="scientific">Opuntia streptacantha</name>
    <name type="common">Prickly pear cactus</name>
    <name type="synonym">Opuntia cardona</name>
    <dbReference type="NCBI Taxonomy" id="393608"/>
    <lineage>
        <taxon>Eukaryota</taxon>
        <taxon>Viridiplantae</taxon>
        <taxon>Streptophyta</taxon>
        <taxon>Embryophyta</taxon>
        <taxon>Tracheophyta</taxon>
        <taxon>Spermatophyta</taxon>
        <taxon>Magnoliopsida</taxon>
        <taxon>eudicotyledons</taxon>
        <taxon>Gunneridae</taxon>
        <taxon>Pentapetalae</taxon>
        <taxon>Caryophyllales</taxon>
        <taxon>Cactineae</taxon>
        <taxon>Cactaceae</taxon>
        <taxon>Opuntioideae</taxon>
        <taxon>Opuntia</taxon>
    </lineage>
</organism>
<name>A0A7C9DQ98_OPUST</name>
<accession>A0A7C9DQ98</accession>